<feature type="region of interest" description="Disordered" evidence="1">
    <location>
        <begin position="1"/>
        <end position="40"/>
    </location>
</feature>
<reference evidence="2" key="1">
    <citation type="journal article" date="2020" name="Ecol. Evol.">
        <title>Genome structure and content of the rice root-knot nematode (Meloidogyne graminicola).</title>
        <authorList>
            <person name="Phan N.T."/>
            <person name="Danchin E.G.J."/>
            <person name="Klopp C."/>
            <person name="Perfus-Barbeoch L."/>
            <person name="Kozlowski D.K."/>
            <person name="Koutsovoulos G.D."/>
            <person name="Lopez-Roques C."/>
            <person name="Bouchez O."/>
            <person name="Zahm M."/>
            <person name="Besnard G."/>
            <person name="Bellafiore S."/>
        </authorList>
    </citation>
    <scope>NUCLEOTIDE SEQUENCE</scope>
    <source>
        <strain evidence="2">VN-18</strain>
    </source>
</reference>
<evidence type="ECO:0000256" key="1">
    <source>
        <dbReference type="SAM" id="MobiDB-lite"/>
    </source>
</evidence>
<name>A0A8S9ZUR4_9BILA</name>
<proteinExistence type="predicted"/>
<sequence>MAENVKNTSVGSAKDDSSKETISGKGELGNSHNEKPFGRSEWEQLQKRIAVIYENLRAYHTNLQHLLADTQQKQGKKNSG</sequence>
<comment type="caution">
    <text evidence="2">The sequence shown here is derived from an EMBL/GenBank/DDBJ whole genome shotgun (WGS) entry which is preliminary data.</text>
</comment>
<evidence type="ECO:0000313" key="3">
    <source>
        <dbReference type="Proteomes" id="UP000605970"/>
    </source>
</evidence>
<gene>
    <name evidence="2" type="ORF">Mgra_00003553</name>
</gene>
<dbReference type="OrthoDB" id="5891220at2759"/>
<dbReference type="EMBL" id="JABEBT010000024">
    <property type="protein sequence ID" value="KAF7636974.1"/>
    <property type="molecule type" value="Genomic_DNA"/>
</dbReference>
<accession>A0A8S9ZUR4</accession>
<dbReference type="AlphaFoldDB" id="A0A8S9ZUR4"/>
<keyword evidence="3" id="KW-1185">Reference proteome</keyword>
<dbReference type="Proteomes" id="UP000605970">
    <property type="component" value="Unassembled WGS sequence"/>
</dbReference>
<protein>
    <submittedName>
        <fullName evidence="2">Uncharacterized protein</fullName>
    </submittedName>
</protein>
<evidence type="ECO:0000313" key="2">
    <source>
        <dbReference type="EMBL" id="KAF7636974.1"/>
    </source>
</evidence>
<organism evidence="2 3">
    <name type="scientific">Meloidogyne graminicola</name>
    <dbReference type="NCBI Taxonomy" id="189291"/>
    <lineage>
        <taxon>Eukaryota</taxon>
        <taxon>Metazoa</taxon>
        <taxon>Ecdysozoa</taxon>
        <taxon>Nematoda</taxon>
        <taxon>Chromadorea</taxon>
        <taxon>Rhabditida</taxon>
        <taxon>Tylenchina</taxon>
        <taxon>Tylenchomorpha</taxon>
        <taxon>Tylenchoidea</taxon>
        <taxon>Meloidogynidae</taxon>
        <taxon>Meloidogyninae</taxon>
        <taxon>Meloidogyne</taxon>
    </lineage>
</organism>
<feature type="compositionally biased region" description="Polar residues" evidence="1">
    <location>
        <begin position="1"/>
        <end position="11"/>
    </location>
</feature>